<dbReference type="GO" id="GO:0003993">
    <property type="term" value="F:acid phosphatase activity"/>
    <property type="evidence" value="ECO:0007669"/>
    <property type="project" value="TreeGrafter"/>
</dbReference>
<keyword evidence="3" id="KW-0472">Membrane</keyword>
<organism evidence="5 6">
    <name type="scientific">Coptis chinensis</name>
    <dbReference type="NCBI Taxonomy" id="261450"/>
    <lineage>
        <taxon>Eukaryota</taxon>
        <taxon>Viridiplantae</taxon>
        <taxon>Streptophyta</taxon>
        <taxon>Embryophyta</taxon>
        <taxon>Tracheophyta</taxon>
        <taxon>Spermatophyta</taxon>
        <taxon>Magnoliopsida</taxon>
        <taxon>Ranunculales</taxon>
        <taxon>Ranunculaceae</taxon>
        <taxon>Coptidoideae</taxon>
        <taxon>Coptis</taxon>
    </lineage>
</organism>
<evidence type="ECO:0000313" key="5">
    <source>
        <dbReference type="EMBL" id="KAF9602707.1"/>
    </source>
</evidence>
<dbReference type="SUPFAM" id="SSF53254">
    <property type="entry name" value="Phosphoglycerate mutase-like"/>
    <property type="match status" value="1"/>
</dbReference>
<gene>
    <name evidence="5" type="ORF">IFM89_030595</name>
</gene>
<dbReference type="GO" id="GO:0016020">
    <property type="term" value="C:membrane"/>
    <property type="evidence" value="ECO:0007669"/>
    <property type="project" value="UniProtKB-SubCell"/>
</dbReference>
<evidence type="ECO:0000256" key="3">
    <source>
        <dbReference type="ARBA" id="ARBA00023136"/>
    </source>
</evidence>
<sequence>MNIHISLLEWTDDLEVFILKGYGKSINYHMGLPLLQDVVQSMGQAIKAKEEFAQIQRDEALELPLKPPHKRNWRGSTVAPFAGNNILVLLHIIDSDRGEYNGKKWHGIVERGYKLVYGIVKSIGALESEKPSERMNGLPEEPLTVAKGGVDVDPSNVAPISSFYKGS</sequence>
<dbReference type="InterPro" id="IPR029033">
    <property type="entry name" value="His_PPase_superfam"/>
</dbReference>
<proteinExistence type="predicted"/>
<name>A0A835LRZ9_9MAGN</name>
<evidence type="ECO:0000256" key="1">
    <source>
        <dbReference type="ARBA" id="ARBA00004370"/>
    </source>
</evidence>
<comment type="caution">
    <text evidence="5">The sequence shown here is derived from an EMBL/GenBank/DDBJ whole genome shotgun (WGS) entry which is preliminary data.</text>
</comment>
<dbReference type="EMBL" id="JADFTS010000006">
    <property type="protein sequence ID" value="KAF9602707.1"/>
    <property type="molecule type" value="Genomic_DNA"/>
</dbReference>
<dbReference type="GO" id="GO:0052745">
    <property type="term" value="F:inositol phosphate phosphatase activity"/>
    <property type="evidence" value="ECO:0007669"/>
    <property type="project" value="TreeGrafter"/>
</dbReference>
<feature type="region of interest" description="Disordered" evidence="4">
    <location>
        <begin position="130"/>
        <end position="150"/>
    </location>
</feature>
<dbReference type="Gene3D" id="3.40.50.1240">
    <property type="entry name" value="Phosphoglycerate mutase-like"/>
    <property type="match status" value="1"/>
</dbReference>
<dbReference type="AlphaFoldDB" id="A0A835LRZ9"/>
<protein>
    <submittedName>
        <fullName evidence="5">Uncharacterized protein</fullName>
    </submittedName>
</protein>
<comment type="subcellular location">
    <subcellularLocation>
        <location evidence="1">Membrane</location>
    </subcellularLocation>
</comment>
<dbReference type="PANTHER" id="PTHR20963:SF8">
    <property type="entry name" value="MULTIPLE INOSITOL POLYPHOSPHATE PHOSPHATASE 1"/>
    <property type="match status" value="1"/>
</dbReference>
<evidence type="ECO:0000256" key="4">
    <source>
        <dbReference type="SAM" id="MobiDB-lite"/>
    </source>
</evidence>
<reference evidence="5 6" key="1">
    <citation type="submission" date="2020-10" db="EMBL/GenBank/DDBJ databases">
        <title>The Coptis chinensis genome and diversification of protoberbering-type alkaloids.</title>
        <authorList>
            <person name="Wang B."/>
            <person name="Shu S."/>
            <person name="Song C."/>
            <person name="Liu Y."/>
        </authorList>
    </citation>
    <scope>NUCLEOTIDE SEQUENCE [LARGE SCALE GENOMIC DNA]</scope>
    <source>
        <strain evidence="5">HL-2020</strain>
        <tissue evidence="5">Leaf</tissue>
    </source>
</reference>
<evidence type="ECO:0000256" key="2">
    <source>
        <dbReference type="ARBA" id="ARBA00022729"/>
    </source>
</evidence>
<accession>A0A835LRZ9</accession>
<dbReference type="Proteomes" id="UP000631114">
    <property type="component" value="Unassembled WGS sequence"/>
</dbReference>
<keyword evidence="6" id="KW-1185">Reference proteome</keyword>
<evidence type="ECO:0000313" key="6">
    <source>
        <dbReference type="Proteomes" id="UP000631114"/>
    </source>
</evidence>
<keyword evidence="2" id="KW-0732">Signal</keyword>
<dbReference type="OrthoDB" id="1686147at2759"/>
<dbReference type="PANTHER" id="PTHR20963">
    <property type="entry name" value="MULTIPLE INOSITOL POLYPHOSPHATE PHOSPHATASE-RELATED"/>
    <property type="match status" value="1"/>
</dbReference>